<evidence type="ECO:0000313" key="10">
    <source>
        <dbReference type="Proteomes" id="UP000799324"/>
    </source>
</evidence>
<evidence type="ECO:0000256" key="7">
    <source>
        <dbReference type="SAM" id="Phobius"/>
    </source>
</evidence>
<feature type="transmembrane region" description="Helical" evidence="7">
    <location>
        <begin position="223"/>
        <end position="245"/>
    </location>
</feature>
<organism evidence="9 10">
    <name type="scientific">Lophiostoma macrostomum CBS 122681</name>
    <dbReference type="NCBI Taxonomy" id="1314788"/>
    <lineage>
        <taxon>Eukaryota</taxon>
        <taxon>Fungi</taxon>
        <taxon>Dikarya</taxon>
        <taxon>Ascomycota</taxon>
        <taxon>Pezizomycotina</taxon>
        <taxon>Dothideomycetes</taxon>
        <taxon>Pleosporomycetidae</taxon>
        <taxon>Pleosporales</taxon>
        <taxon>Lophiostomataceae</taxon>
        <taxon>Lophiostoma</taxon>
    </lineage>
</organism>
<feature type="transmembrane region" description="Helical" evidence="7">
    <location>
        <begin position="60"/>
        <end position="82"/>
    </location>
</feature>
<reference evidence="9" key="1">
    <citation type="journal article" date="2020" name="Stud. Mycol.">
        <title>101 Dothideomycetes genomes: a test case for predicting lifestyles and emergence of pathogens.</title>
        <authorList>
            <person name="Haridas S."/>
            <person name="Albert R."/>
            <person name="Binder M."/>
            <person name="Bloem J."/>
            <person name="Labutti K."/>
            <person name="Salamov A."/>
            <person name="Andreopoulos B."/>
            <person name="Baker S."/>
            <person name="Barry K."/>
            <person name="Bills G."/>
            <person name="Bluhm B."/>
            <person name="Cannon C."/>
            <person name="Castanera R."/>
            <person name="Culley D."/>
            <person name="Daum C."/>
            <person name="Ezra D."/>
            <person name="Gonzalez J."/>
            <person name="Henrissat B."/>
            <person name="Kuo A."/>
            <person name="Liang C."/>
            <person name="Lipzen A."/>
            <person name="Lutzoni F."/>
            <person name="Magnuson J."/>
            <person name="Mondo S."/>
            <person name="Nolan M."/>
            <person name="Ohm R."/>
            <person name="Pangilinan J."/>
            <person name="Park H.-J."/>
            <person name="Ramirez L."/>
            <person name="Alfaro M."/>
            <person name="Sun H."/>
            <person name="Tritt A."/>
            <person name="Yoshinaga Y."/>
            <person name="Zwiers L.-H."/>
            <person name="Turgeon B."/>
            <person name="Goodwin S."/>
            <person name="Spatafora J."/>
            <person name="Crous P."/>
            <person name="Grigoriev I."/>
        </authorList>
    </citation>
    <scope>NUCLEOTIDE SEQUENCE</scope>
    <source>
        <strain evidence="9">CBS 122681</strain>
    </source>
</reference>
<feature type="transmembrane region" description="Helical" evidence="7">
    <location>
        <begin position="257"/>
        <end position="281"/>
    </location>
</feature>
<gene>
    <name evidence="9" type="ORF">K491DRAFT_691741</name>
</gene>
<name>A0A6A6T9S6_9PLEO</name>
<feature type="transmembrane region" description="Helical" evidence="7">
    <location>
        <begin position="189"/>
        <end position="211"/>
    </location>
</feature>
<dbReference type="InterPro" id="IPR049326">
    <property type="entry name" value="Rhodopsin_dom_fungi"/>
</dbReference>
<evidence type="ECO:0000256" key="4">
    <source>
        <dbReference type="ARBA" id="ARBA00023136"/>
    </source>
</evidence>
<dbReference type="PANTHER" id="PTHR33048">
    <property type="entry name" value="PTH11-LIKE INTEGRAL MEMBRANE PROTEIN (AFU_ORTHOLOGUE AFUA_5G11245)"/>
    <property type="match status" value="1"/>
</dbReference>
<comment type="subcellular location">
    <subcellularLocation>
        <location evidence="1">Membrane</location>
        <topology evidence="1">Multi-pass membrane protein</topology>
    </subcellularLocation>
</comment>
<feature type="transmembrane region" description="Helical" evidence="7">
    <location>
        <begin position="138"/>
        <end position="163"/>
    </location>
</feature>
<evidence type="ECO:0000256" key="2">
    <source>
        <dbReference type="ARBA" id="ARBA00022692"/>
    </source>
</evidence>
<dbReference type="Pfam" id="PF20684">
    <property type="entry name" value="Fung_rhodopsin"/>
    <property type="match status" value="1"/>
</dbReference>
<feature type="domain" description="Rhodopsin" evidence="8">
    <location>
        <begin position="44"/>
        <end position="287"/>
    </location>
</feature>
<dbReference type="EMBL" id="MU004333">
    <property type="protein sequence ID" value="KAF2656699.1"/>
    <property type="molecule type" value="Genomic_DNA"/>
</dbReference>
<evidence type="ECO:0000313" key="9">
    <source>
        <dbReference type="EMBL" id="KAF2656699.1"/>
    </source>
</evidence>
<protein>
    <recommendedName>
        <fullName evidence="8">Rhodopsin domain-containing protein</fullName>
    </recommendedName>
</protein>
<dbReference type="OrthoDB" id="4525788at2759"/>
<evidence type="ECO:0000256" key="5">
    <source>
        <dbReference type="ARBA" id="ARBA00038359"/>
    </source>
</evidence>
<feature type="region of interest" description="Disordered" evidence="6">
    <location>
        <begin position="369"/>
        <end position="399"/>
    </location>
</feature>
<keyword evidence="4 7" id="KW-0472">Membrane</keyword>
<feature type="region of interest" description="Disordered" evidence="6">
    <location>
        <begin position="301"/>
        <end position="322"/>
    </location>
</feature>
<evidence type="ECO:0000256" key="6">
    <source>
        <dbReference type="SAM" id="MobiDB-lite"/>
    </source>
</evidence>
<feature type="transmembrane region" description="Helical" evidence="7">
    <location>
        <begin position="26"/>
        <end position="48"/>
    </location>
</feature>
<keyword evidence="10" id="KW-1185">Reference proteome</keyword>
<evidence type="ECO:0000256" key="3">
    <source>
        <dbReference type="ARBA" id="ARBA00022989"/>
    </source>
</evidence>
<keyword evidence="2 7" id="KW-0812">Transmembrane</keyword>
<dbReference type="InterPro" id="IPR052337">
    <property type="entry name" value="SAT4-like"/>
</dbReference>
<keyword evidence="3 7" id="KW-1133">Transmembrane helix</keyword>
<accession>A0A6A6T9S6</accession>
<evidence type="ECO:0000259" key="8">
    <source>
        <dbReference type="Pfam" id="PF20684"/>
    </source>
</evidence>
<dbReference type="Proteomes" id="UP000799324">
    <property type="component" value="Unassembled WGS sequence"/>
</dbReference>
<evidence type="ECO:0000256" key="1">
    <source>
        <dbReference type="ARBA" id="ARBA00004141"/>
    </source>
</evidence>
<dbReference type="AlphaFoldDB" id="A0A6A6T9S6"/>
<sequence length="399" mass="44035">MRSIPPDVLLSWPTANYIDPVTRGPALVIVNSIFIALVVIVASLRLYTRLFIKRWFGSDDACIVLALICTIALTAIVLLANIDYGWDRHVYDIVPTKIEPTLKIAMAAKIMFTSAATFTRLSLLCFYYRLIHDSGKQLVLWTIHANVALSIGIFVTFICLTIFQCHPIRYYWTFGSPAGSCMDEGKVTLAAGIINLIADLFCTVLPIPMVIKLQMPKRQRIAVVLLLSAGFIVVIAGIVRTWFIYQSLVVEYDLTWYSFPLWIAAAVEIDLGVICASAPVLRPLLSKLSFSLSAIRSQTLNSGPSSALRKPHSASESTVHATTQRWSYHKTYASPKTVFAQNREELAHYPTSGNEYELAQWAGISRGNRPISESMGGSQTAILGSEDGDGHAQVPAHQV</sequence>
<dbReference type="PANTHER" id="PTHR33048:SF129">
    <property type="entry name" value="INTEGRAL MEMBRANE PROTEIN-RELATED"/>
    <property type="match status" value="1"/>
</dbReference>
<feature type="transmembrane region" description="Helical" evidence="7">
    <location>
        <begin position="102"/>
        <end position="126"/>
    </location>
</feature>
<comment type="similarity">
    <text evidence="5">Belongs to the SAT4 family.</text>
</comment>
<dbReference type="GO" id="GO:0016020">
    <property type="term" value="C:membrane"/>
    <property type="evidence" value="ECO:0007669"/>
    <property type="project" value="UniProtKB-SubCell"/>
</dbReference>
<proteinExistence type="inferred from homology"/>